<organism evidence="1 2">
    <name type="scientific">Catellatospora methionotrophica</name>
    <dbReference type="NCBI Taxonomy" id="121620"/>
    <lineage>
        <taxon>Bacteria</taxon>
        <taxon>Bacillati</taxon>
        <taxon>Actinomycetota</taxon>
        <taxon>Actinomycetes</taxon>
        <taxon>Micromonosporales</taxon>
        <taxon>Micromonosporaceae</taxon>
        <taxon>Catellatospora</taxon>
    </lineage>
</organism>
<sequence length="91" mass="9930">MRRIEALAADTASLRVTIDRAEPTVSWPEAPGRMARLAGAIAEWQRTSRSGHLDTARRCGQELEELARGVRAAEGGYHIVDDGKGMATWTP</sequence>
<keyword evidence="2" id="KW-1185">Reference proteome</keyword>
<evidence type="ECO:0000313" key="2">
    <source>
        <dbReference type="Proteomes" id="UP000660339"/>
    </source>
</evidence>
<reference evidence="1" key="1">
    <citation type="submission" date="2021-01" db="EMBL/GenBank/DDBJ databases">
        <title>Whole genome shotgun sequence of Catellatospora methionotrophica NBRC 14553.</title>
        <authorList>
            <person name="Komaki H."/>
            <person name="Tamura T."/>
        </authorList>
    </citation>
    <scope>NUCLEOTIDE SEQUENCE</scope>
    <source>
        <strain evidence="1">NBRC 14553</strain>
    </source>
</reference>
<proteinExistence type="predicted"/>
<dbReference type="EMBL" id="BONJ01000008">
    <property type="protein sequence ID" value="GIG13839.1"/>
    <property type="molecule type" value="Genomic_DNA"/>
</dbReference>
<comment type="caution">
    <text evidence="1">The sequence shown here is derived from an EMBL/GenBank/DDBJ whole genome shotgun (WGS) entry which is preliminary data.</text>
</comment>
<dbReference type="Proteomes" id="UP000660339">
    <property type="component" value="Unassembled WGS sequence"/>
</dbReference>
<protein>
    <submittedName>
        <fullName evidence="1">Uncharacterized protein</fullName>
    </submittedName>
</protein>
<dbReference type="AlphaFoldDB" id="A0A8J3LE43"/>
<accession>A0A8J3LE43</accession>
<name>A0A8J3LE43_9ACTN</name>
<evidence type="ECO:0000313" key="1">
    <source>
        <dbReference type="EMBL" id="GIG13839.1"/>
    </source>
</evidence>
<gene>
    <name evidence="1" type="ORF">Cme02nite_21710</name>
</gene>